<keyword evidence="3" id="KW-1185">Reference proteome</keyword>
<evidence type="ECO:0000313" key="3">
    <source>
        <dbReference type="Proteomes" id="UP001321479"/>
    </source>
</evidence>
<organism evidence="2 3">
    <name type="scientific">Cotonvirus japonicus</name>
    <dbReference type="NCBI Taxonomy" id="2811091"/>
    <lineage>
        <taxon>Viruses</taxon>
        <taxon>Varidnaviria</taxon>
        <taxon>Bamfordvirae</taxon>
        <taxon>Nucleocytoviricota</taxon>
        <taxon>Megaviricetes</taxon>
        <taxon>Imitervirales</taxon>
        <taxon>Mimiviridae</taxon>
        <taxon>Megamimivirinae</taxon>
        <taxon>Cotonvirus</taxon>
        <taxon>Cotonvirus japonicum</taxon>
    </lineage>
</organism>
<sequence>MGIHAELLARALRNFDESSRNGKDKVIFSITYKNKNIPMPDLKVSDNLKKYTLSELREIAYLVLTHHRVYYCDSSYSFCYRKLEIDYKKLMAVIKFIEKDLFNINFVNDDYHNLKNEYDELKLKYDELKEKLKIIID</sequence>
<evidence type="ECO:0000313" key="2">
    <source>
        <dbReference type="EMBL" id="BCS83773.1"/>
    </source>
</evidence>
<accession>A0ABM7NUB5</accession>
<evidence type="ECO:0000256" key="1">
    <source>
        <dbReference type="SAM" id="Coils"/>
    </source>
</evidence>
<protein>
    <submittedName>
        <fullName evidence="2">ORFan</fullName>
    </submittedName>
</protein>
<dbReference type="Proteomes" id="UP001321479">
    <property type="component" value="Segment"/>
</dbReference>
<dbReference type="RefSeq" id="YP_010842381.1">
    <property type="nucleotide sequence ID" value="NC_079139.1"/>
</dbReference>
<reference evidence="2 3" key="1">
    <citation type="submission" date="2021-02" db="EMBL/GenBank/DDBJ databases">
        <title>Cotonvirus japonicus, which uses Golgi apparatus of host cells for its virion factory, phylogenetically links tailed tupanvirus and icosahedral mimivirus.</title>
        <authorList>
            <person name="Takahashi H."/>
            <person name="Fukaya S."/>
            <person name="Song C."/>
            <person name="Murata K."/>
            <person name="Takemura M."/>
        </authorList>
    </citation>
    <scope>NUCLEOTIDE SEQUENCE [LARGE SCALE GENOMIC DNA]</scope>
</reference>
<dbReference type="GeneID" id="80558978"/>
<proteinExistence type="predicted"/>
<dbReference type="EMBL" id="AP024483">
    <property type="protein sequence ID" value="BCS83773.1"/>
    <property type="molecule type" value="Genomic_DNA"/>
</dbReference>
<feature type="coiled-coil region" evidence="1">
    <location>
        <begin position="80"/>
        <end position="131"/>
    </location>
</feature>
<keyword evidence="1" id="KW-0175">Coiled coil</keyword>
<name>A0ABM7NUB5_9VIRU</name>